<keyword evidence="3" id="KW-1185">Reference proteome</keyword>
<dbReference type="GO" id="GO:0016757">
    <property type="term" value="F:glycosyltransferase activity"/>
    <property type="evidence" value="ECO:0007669"/>
    <property type="project" value="UniProtKB-KW"/>
</dbReference>
<dbReference type="Gene3D" id="3.30.1310.20">
    <property type="entry name" value="PRTase-like"/>
    <property type="match status" value="1"/>
</dbReference>
<gene>
    <name evidence="2" type="ORF">Bccel_3432</name>
</gene>
<dbReference type="SUPFAM" id="SSF53271">
    <property type="entry name" value="PRTase-like"/>
    <property type="match status" value="1"/>
</dbReference>
<organism evidence="2 3">
    <name type="scientific">Pseudobacteroides cellulosolvens ATCC 35603 = DSM 2933</name>
    <dbReference type="NCBI Taxonomy" id="398512"/>
    <lineage>
        <taxon>Bacteria</taxon>
        <taxon>Bacillati</taxon>
        <taxon>Bacillota</taxon>
        <taxon>Clostridia</taxon>
        <taxon>Eubacteriales</taxon>
        <taxon>Oscillospiraceae</taxon>
        <taxon>Pseudobacteroides</taxon>
    </lineage>
</organism>
<dbReference type="AlphaFoldDB" id="A0A0L6JQT9"/>
<evidence type="ECO:0000259" key="1">
    <source>
        <dbReference type="Pfam" id="PF00156"/>
    </source>
</evidence>
<dbReference type="InterPro" id="IPR000836">
    <property type="entry name" value="PRTase_dom"/>
</dbReference>
<dbReference type="RefSeq" id="WP_036945532.1">
    <property type="nucleotide sequence ID" value="NZ_JQKC01000056.1"/>
</dbReference>
<feature type="domain" description="Phosphoribosyltransferase" evidence="1">
    <location>
        <begin position="6"/>
        <end position="189"/>
    </location>
</feature>
<protein>
    <submittedName>
        <fullName evidence="2">Phosphoribosyltransferase</fullName>
    </submittedName>
</protein>
<reference evidence="3" key="1">
    <citation type="submission" date="2015-07" db="EMBL/GenBank/DDBJ databases">
        <title>Near-Complete Genome Sequence of the Cellulolytic Bacterium Bacteroides (Pseudobacteroides) cellulosolvens ATCC 35603.</title>
        <authorList>
            <person name="Dassa B."/>
            <person name="Utturkar S.M."/>
            <person name="Klingeman D.M."/>
            <person name="Hurt R.A."/>
            <person name="Keller M."/>
            <person name="Xu J."/>
            <person name="Reddy Y.H.K."/>
            <person name="Borovok I."/>
            <person name="Grinberg I.R."/>
            <person name="Lamed R."/>
            <person name="Zhivin O."/>
            <person name="Bayer E.A."/>
            <person name="Brown S.D."/>
        </authorList>
    </citation>
    <scope>NUCLEOTIDE SEQUENCE [LARGE SCALE GENOMIC DNA]</scope>
    <source>
        <strain evidence="3">DSM 2933</strain>
    </source>
</reference>
<comment type="caution">
    <text evidence="2">The sequence shown here is derived from an EMBL/GenBank/DDBJ whole genome shotgun (WGS) entry which is preliminary data.</text>
</comment>
<evidence type="ECO:0000313" key="2">
    <source>
        <dbReference type="EMBL" id="KNY28158.1"/>
    </source>
</evidence>
<dbReference type="CDD" id="cd06223">
    <property type="entry name" value="PRTases_typeI"/>
    <property type="match status" value="1"/>
</dbReference>
<keyword evidence="2" id="KW-0808">Transferase</keyword>
<dbReference type="STRING" id="398512.Bccel_3432"/>
<dbReference type="Pfam" id="PF00156">
    <property type="entry name" value="Pribosyltran"/>
    <property type="match status" value="1"/>
</dbReference>
<dbReference type="Gene3D" id="3.40.50.2020">
    <property type="match status" value="1"/>
</dbReference>
<keyword evidence="2" id="KW-0328">Glycosyltransferase</keyword>
<name>A0A0L6JQT9_9FIRM</name>
<dbReference type="EMBL" id="LGTC01000001">
    <property type="protein sequence ID" value="KNY28158.1"/>
    <property type="molecule type" value="Genomic_DNA"/>
</dbReference>
<proteinExistence type="predicted"/>
<dbReference type="eggNOG" id="COG1926">
    <property type="taxonomic scope" value="Bacteria"/>
</dbReference>
<sequence>MFNNRKDAGKKLALKLEKYKDDDVIVLAVPRGGIVIALDTIKKYGFKWDLAISRKIGAPSNKEMAIGAVSADGSYFVNKEYVDIFDVSKNYIDGEIAQETNEIKRRMKEYRGDDSLPDVKNKTVIIMDDGIATGYTILATVKSVKKQGAVKTVLAVPVGPNETIEELQSIFDDVICLEVPKGFISVGMYYMNFDQVSDEEVFKIMKELRS</sequence>
<accession>A0A0L6JQT9</accession>
<evidence type="ECO:0000313" key="3">
    <source>
        <dbReference type="Proteomes" id="UP000036923"/>
    </source>
</evidence>
<dbReference type="Proteomes" id="UP000036923">
    <property type="component" value="Unassembled WGS sequence"/>
</dbReference>
<dbReference type="OrthoDB" id="9810066at2"/>
<dbReference type="InterPro" id="IPR029057">
    <property type="entry name" value="PRTase-like"/>
</dbReference>